<organism evidence="2 3">
    <name type="scientific">Candidatus Berkelbacteria bacterium CG03_land_8_20_14_0_80_40_36</name>
    <dbReference type="NCBI Taxonomy" id="1974509"/>
    <lineage>
        <taxon>Bacteria</taxon>
        <taxon>Candidatus Berkelbacteria</taxon>
    </lineage>
</organism>
<feature type="transmembrane region" description="Helical" evidence="1">
    <location>
        <begin position="45"/>
        <end position="64"/>
    </location>
</feature>
<keyword evidence="1" id="KW-0812">Transmembrane</keyword>
<keyword evidence="1" id="KW-1133">Transmembrane helix</keyword>
<accession>A0A2M7CHH6</accession>
<evidence type="ECO:0000313" key="2">
    <source>
        <dbReference type="EMBL" id="PIV25106.1"/>
    </source>
</evidence>
<reference evidence="3" key="1">
    <citation type="submission" date="2017-09" db="EMBL/GenBank/DDBJ databases">
        <title>Depth-based differentiation of microbial function through sediment-hosted aquifers and enrichment of novel symbionts in the deep terrestrial subsurface.</title>
        <authorList>
            <person name="Probst A.J."/>
            <person name="Ladd B."/>
            <person name="Jarett J.K."/>
            <person name="Geller-Mcgrath D.E."/>
            <person name="Sieber C.M.K."/>
            <person name="Emerson J.B."/>
            <person name="Anantharaman K."/>
            <person name="Thomas B.C."/>
            <person name="Malmstrom R."/>
            <person name="Stieglmeier M."/>
            <person name="Klingl A."/>
            <person name="Woyke T."/>
            <person name="Ryan C.M."/>
            <person name="Banfield J.F."/>
        </authorList>
    </citation>
    <scope>NUCLEOTIDE SEQUENCE [LARGE SCALE GENOMIC DNA]</scope>
</reference>
<dbReference type="EMBL" id="PEUM01000097">
    <property type="protein sequence ID" value="PIV25106.1"/>
    <property type="molecule type" value="Genomic_DNA"/>
</dbReference>
<comment type="caution">
    <text evidence="2">The sequence shown here is derived from an EMBL/GenBank/DDBJ whole genome shotgun (WGS) entry which is preliminary data.</text>
</comment>
<evidence type="ECO:0000256" key="1">
    <source>
        <dbReference type="SAM" id="Phobius"/>
    </source>
</evidence>
<proteinExistence type="predicted"/>
<dbReference type="Proteomes" id="UP000229966">
    <property type="component" value="Unassembled WGS sequence"/>
</dbReference>
<keyword evidence="1" id="KW-0472">Membrane</keyword>
<gene>
    <name evidence="2" type="ORF">COS38_03345</name>
</gene>
<feature type="transmembrane region" description="Helical" evidence="1">
    <location>
        <begin position="5"/>
        <end position="25"/>
    </location>
</feature>
<dbReference type="AlphaFoldDB" id="A0A2M7CHH6"/>
<sequence length="67" mass="7555">MFTRILIFIASLVLGYLGLRYNYWVVKTVGKSQWVENKFGAGMTFAVYQLMALIIIILGFAHLIGAI</sequence>
<protein>
    <submittedName>
        <fullName evidence="2">Uncharacterized protein</fullName>
    </submittedName>
</protein>
<evidence type="ECO:0000313" key="3">
    <source>
        <dbReference type="Proteomes" id="UP000229966"/>
    </source>
</evidence>
<name>A0A2M7CHH6_9BACT</name>